<evidence type="ECO:0000313" key="1">
    <source>
        <dbReference type="EMBL" id="JAH48539.1"/>
    </source>
</evidence>
<dbReference type="AlphaFoldDB" id="A0A0E9T4J6"/>
<name>A0A0E9T4J6_ANGAN</name>
<accession>A0A0E9T4J6</accession>
<reference evidence="1" key="2">
    <citation type="journal article" date="2015" name="Fish Shellfish Immunol.">
        <title>Early steps in the European eel (Anguilla anguilla)-Vibrio vulnificus interaction in the gills: Role of the RtxA13 toxin.</title>
        <authorList>
            <person name="Callol A."/>
            <person name="Pajuelo D."/>
            <person name="Ebbesson L."/>
            <person name="Teles M."/>
            <person name="MacKenzie S."/>
            <person name="Amaro C."/>
        </authorList>
    </citation>
    <scope>NUCLEOTIDE SEQUENCE</scope>
</reference>
<proteinExistence type="predicted"/>
<protein>
    <submittedName>
        <fullName evidence="1">Uncharacterized protein</fullName>
    </submittedName>
</protein>
<reference evidence="1" key="1">
    <citation type="submission" date="2014-11" db="EMBL/GenBank/DDBJ databases">
        <authorList>
            <person name="Amaro Gonzalez C."/>
        </authorList>
    </citation>
    <scope>NUCLEOTIDE SEQUENCE</scope>
</reference>
<dbReference type="EMBL" id="GBXM01060038">
    <property type="protein sequence ID" value="JAH48539.1"/>
    <property type="molecule type" value="Transcribed_RNA"/>
</dbReference>
<organism evidence="1">
    <name type="scientific">Anguilla anguilla</name>
    <name type="common">European freshwater eel</name>
    <name type="synonym">Muraena anguilla</name>
    <dbReference type="NCBI Taxonomy" id="7936"/>
    <lineage>
        <taxon>Eukaryota</taxon>
        <taxon>Metazoa</taxon>
        <taxon>Chordata</taxon>
        <taxon>Craniata</taxon>
        <taxon>Vertebrata</taxon>
        <taxon>Euteleostomi</taxon>
        <taxon>Actinopterygii</taxon>
        <taxon>Neopterygii</taxon>
        <taxon>Teleostei</taxon>
        <taxon>Anguilliformes</taxon>
        <taxon>Anguillidae</taxon>
        <taxon>Anguilla</taxon>
    </lineage>
</organism>
<sequence>MCVCTCVCVCSRRLSECDCTTPVQQ</sequence>